<dbReference type="Pfam" id="PF11350">
    <property type="entry name" value="DUF3152"/>
    <property type="match status" value="1"/>
</dbReference>
<dbReference type="Gene3D" id="3.40.390.10">
    <property type="entry name" value="Collagenase (Catalytic Domain)"/>
    <property type="match status" value="1"/>
</dbReference>
<feature type="compositionally biased region" description="Basic and acidic residues" evidence="1">
    <location>
        <begin position="33"/>
        <end position="48"/>
    </location>
</feature>
<dbReference type="AlphaFoldDB" id="A0A927F1C7"/>
<dbReference type="EMBL" id="JACXYU010000011">
    <property type="protein sequence ID" value="MBD3933789.1"/>
    <property type="molecule type" value="Genomic_DNA"/>
</dbReference>
<accession>A0A927F1C7</accession>
<sequence length="259" mass="27505">MFTGLCAAAVTAATTLLVLGQDGTVGGTVTRAADGEERAGEPAEREAEQDGSGQDAPPEPTYEEQLATATPVDPDLSGPGSFTVVPGTEPGAGRGTELTYRVEVEDDLGLDPELFARAVHTTLTDERSWSHEGRYSFERVDEGEADFVMTLASPGTTAEWCAKSGLDTTVDNVSCDSASTERIMINAYRWGEGSPTYGPDLVREYREMLINHEVGHRLGLGHVGCAKDGDLAPVMMQQTKTLSSGSATCRPNAWPHPEG</sequence>
<evidence type="ECO:0000256" key="1">
    <source>
        <dbReference type="SAM" id="MobiDB-lite"/>
    </source>
</evidence>
<dbReference type="InterPro" id="IPR024079">
    <property type="entry name" value="MetalloPept_cat_dom_sf"/>
</dbReference>
<gene>
    <name evidence="3" type="ORF">IF129_19800</name>
</gene>
<feature type="region of interest" description="Disordered" evidence="1">
    <location>
        <begin position="25"/>
        <end position="95"/>
    </location>
</feature>
<protein>
    <submittedName>
        <fullName evidence="3">DUF3152 domain-containing protein</fullName>
    </submittedName>
</protein>
<feature type="domain" description="DUF3152" evidence="2">
    <location>
        <begin position="77"/>
        <end position="257"/>
    </location>
</feature>
<organism evidence="3 4">
    <name type="scientific">Streptomyces chumphonensis</name>
    <dbReference type="NCBI Taxonomy" id="1214925"/>
    <lineage>
        <taxon>Bacteria</taxon>
        <taxon>Bacillati</taxon>
        <taxon>Actinomycetota</taxon>
        <taxon>Actinomycetes</taxon>
        <taxon>Kitasatosporales</taxon>
        <taxon>Streptomycetaceae</taxon>
        <taxon>Streptomyces</taxon>
    </lineage>
</organism>
<evidence type="ECO:0000313" key="4">
    <source>
        <dbReference type="Proteomes" id="UP000632289"/>
    </source>
</evidence>
<dbReference type="GO" id="GO:0008237">
    <property type="term" value="F:metallopeptidase activity"/>
    <property type="evidence" value="ECO:0007669"/>
    <property type="project" value="InterPro"/>
</dbReference>
<dbReference type="Proteomes" id="UP000632289">
    <property type="component" value="Unassembled WGS sequence"/>
</dbReference>
<dbReference type="InterPro" id="IPR022603">
    <property type="entry name" value="DUF3152"/>
</dbReference>
<evidence type="ECO:0000313" key="3">
    <source>
        <dbReference type="EMBL" id="MBD3933789.1"/>
    </source>
</evidence>
<reference evidence="3" key="1">
    <citation type="submission" date="2020-09" db="EMBL/GenBank/DDBJ databases">
        <title>Secondary metabolite and genome analysis of marine Streptomyces chumphonensis KK1-2T.</title>
        <authorList>
            <person name="Phongsopitanun W."/>
            <person name="Kanchanasin P."/>
            <person name="Pittayakhajonwut P."/>
            <person name="Suwanborirux K."/>
            <person name="Tanasupawat S."/>
        </authorList>
    </citation>
    <scope>NUCLEOTIDE SEQUENCE</scope>
    <source>
        <strain evidence="3">KK1-2</strain>
    </source>
</reference>
<keyword evidence="4" id="KW-1185">Reference proteome</keyword>
<name>A0A927F1C7_9ACTN</name>
<proteinExistence type="predicted"/>
<evidence type="ECO:0000259" key="2">
    <source>
        <dbReference type="Pfam" id="PF11350"/>
    </source>
</evidence>
<dbReference type="SUPFAM" id="SSF55486">
    <property type="entry name" value="Metalloproteases ('zincins'), catalytic domain"/>
    <property type="match status" value="1"/>
</dbReference>
<comment type="caution">
    <text evidence="3">The sequence shown here is derived from an EMBL/GenBank/DDBJ whole genome shotgun (WGS) entry which is preliminary data.</text>
</comment>